<dbReference type="Proteomes" id="UP000887013">
    <property type="component" value="Unassembled WGS sequence"/>
</dbReference>
<proteinExistence type="predicted"/>
<comment type="caution">
    <text evidence="1">The sequence shown here is derived from an EMBL/GenBank/DDBJ whole genome shotgun (WGS) entry which is preliminary data.</text>
</comment>
<accession>A0A8X6UMS3</accession>
<protein>
    <submittedName>
        <fullName evidence="1">Uncharacterized protein</fullName>
    </submittedName>
</protein>
<name>A0A8X6UMS3_NEPPI</name>
<gene>
    <name evidence="1" type="ORF">NPIL_452031</name>
</gene>
<dbReference type="AlphaFoldDB" id="A0A8X6UMS3"/>
<evidence type="ECO:0000313" key="1">
    <source>
        <dbReference type="EMBL" id="GFU38518.1"/>
    </source>
</evidence>
<dbReference type="EMBL" id="BMAW01084376">
    <property type="protein sequence ID" value="GFU38518.1"/>
    <property type="molecule type" value="Genomic_DNA"/>
</dbReference>
<keyword evidence="2" id="KW-1185">Reference proteome</keyword>
<evidence type="ECO:0000313" key="2">
    <source>
        <dbReference type="Proteomes" id="UP000887013"/>
    </source>
</evidence>
<reference evidence="1" key="1">
    <citation type="submission" date="2020-08" db="EMBL/GenBank/DDBJ databases">
        <title>Multicomponent nature underlies the extraordinary mechanical properties of spider dragline silk.</title>
        <authorList>
            <person name="Kono N."/>
            <person name="Nakamura H."/>
            <person name="Mori M."/>
            <person name="Yoshida Y."/>
            <person name="Ohtoshi R."/>
            <person name="Malay A.D."/>
            <person name="Moran D.A.P."/>
            <person name="Tomita M."/>
            <person name="Numata K."/>
            <person name="Arakawa K."/>
        </authorList>
    </citation>
    <scope>NUCLEOTIDE SEQUENCE</scope>
</reference>
<sequence>MGSRQPQPCQAMAATFTICRTSAVKVRATGHYLQGAVIQPFVAGTVFFQTPEFRQHLRRLSYGYILSSLSFEKRTNRMKKEIMKIQSAKGVKRKVLEKQVKPL</sequence>
<organism evidence="1 2">
    <name type="scientific">Nephila pilipes</name>
    <name type="common">Giant wood spider</name>
    <name type="synonym">Nephila maculata</name>
    <dbReference type="NCBI Taxonomy" id="299642"/>
    <lineage>
        <taxon>Eukaryota</taxon>
        <taxon>Metazoa</taxon>
        <taxon>Ecdysozoa</taxon>
        <taxon>Arthropoda</taxon>
        <taxon>Chelicerata</taxon>
        <taxon>Arachnida</taxon>
        <taxon>Araneae</taxon>
        <taxon>Araneomorphae</taxon>
        <taxon>Entelegynae</taxon>
        <taxon>Araneoidea</taxon>
        <taxon>Nephilidae</taxon>
        <taxon>Nephila</taxon>
    </lineage>
</organism>